<feature type="chain" id="PRO_5001645343" description="Yeast cell wall synthesis Kre9/Knh1-like N-terminal domain-containing protein" evidence="3">
    <location>
        <begin position="21"/>
        <end position="249"/>
    </location>
</feature>
<keyword evidence="6" id="KW-1185">Reference proteome</keyword>
<dbReference type="AlphaFoldDB" id="A0A067N6S3"/>
<reference evidence="6" key="1">
    <citation type="journal article" date="2014" name="Proc. Natl. Acad. Sci. U.S.A.">
        <title>Extensive sampling of basidiomycete genomes demonstrates inadequacy of the white-rot/brown-rot paradigm for wood decay fungi.</title>
        <authorList>
            <person name="Riley R."/>
            <person name="Salamov A.A."/>
            <person name="Brown D.W."/>
            <person name="Nagy L.G."/>
            <person name="Floudas D."/>
            <person name="Held B.W."/>
            <person name="Levasseur A."/>
            <person name="Lombard V."/>
            <person name="Morin E."/>
            <person name="Otillar R."/>
            <person name="Lindquist E.A."/>
            <person name="Sun H."/>
            <person name="LaButti K.M."/>
            <person name="Schmutz J."/>
            <person name="Jabbour D."/>
            <person name="Luo H."/>
            <person name="Baker S.E."/>
            <person name="Pisabarro A.G."/>
            <person name="Walton J.D."/>
            <person name="Blanchette R.A."/>
            <person name="Henrissat B."/>
            <person name="Martin F."/>
            <person name="Cullen D."/>
            <person name="Hibbett D.S."/>
            <person name="Grigoriev I.V."/>
        </authorList>
    </citation>
    <scope>NUCLEOTIDE SEQUENCE [LARGE SCALE GENOMIC DNA]</scope>
    <source>
        <strain evidence="6">FD-172 SS1</strain>
    </source>
</reference>
<dbReference type="EMBL" id="KL198019">
    <property type="protein sequence ID" value="KDQ19471.1"/>
    <property type="molecule type" value="Genomic_DNA"/>
</dbReference>
<dbReference type="PANTHER" id="PTHR40633">
    <property type="entry name" value="MATRIX PROTEIN, PUTATIVE (AFU_ORTHOLOGUE AFUA_8G05410)-RELATED"/>
    <property type="match status" value="1"/>
</dbReference>
<evidence type="ECO:0000256" key="3">
    <source>
        <dbReference type="SAM" id="SignalP"/>
    </source>
</evidence>
<accession>A0A067N6S3</accession>
<feature type="domain" description="Yeast cell wall synthesis Kre9/Knh1-like N-terminal" evidence="4">
    <location>
        <begin position="27"/>
        <end position="118"/>
    </location>
</feature>
<feature type="region of interest" description="Disordered" evidence="2">
    <location>
        <begin position="123"/>
        <end position="227"/>
    </location>
</feature>
<dbReference type="HOGENOM" id="CLU_078127_2_0_1"/>
<evidence type="ECO:0000256" key="2">
    <source>
        <dbReference type="SAM" id="MobiDB-lite"/>
    </source>
</evidence>
<evidence type="ECO:0000313" key="6">
    <source>
        <dbReference type="Proteomes" id="UP000027195"/>
    </source>
</evidence>
<organism evidence="5 6">
    <name type="scientific">Botryobasidium botryosum (strain FD-172 SS1)</name>
    <dbReference type="NCBI Taxonomy" id="930990"/>
    <lineage>
        <taxon>Eukaryota</taxon>
        <taxon>Fungi</taxon>
        <taxon>Dikarya</taxon>
        <taxon>Basidiomycota</taxon>
        <taxon>Agaricomycotina</taxon>
        <taxon>Agaricomycetes</taxon>
        <taxon>Cantharellales</taxon>
        <taxon>Botryobasidiaceae</taxon>
        <taxon>Botryobasidium</taxon>
    </lineage>
</organism>
<feature type="compositionally biased region" description="Low complexity" evidence="2">
    <location>
        <begin position="209"/>
        <end position="227"/>
    </location>
</feature>
<dbReference type="Proteomes" id="UP000027195">
    <property type="component" value="Unassembled WGS sequence"/>
</dbReference>
<dbReference type="OrthoDB" id="2432613at2759"/>
<keyword evidence="1 3" id="KW-0732">Signal</keyword>
<feature type="compositionally biased region" description="Low complexity" evidence="2">
    <location>
        <begin position="159"/>
        <end position="178"/>
    </location>
</feature>
<protein>
    <recommendedName>
        <fullName evidence="4">Yeast cell wall synthesis Kre9/Knh1-like N-terminal domain-containing protein</fullName>
    </recommendedName>
</protein>
<evidence type="ECO:0000256" key="1">
    <source>
        <dbReference type="ARBA" id="ARBA00022729"/>
    </source>
</evidence>
<gene>
    <name evidence="5" type="ORF">BOTBODRAFT_28044</name>
</gene>
<sequence length="249" mass="24736">MFFAGLKLAVLAVLPLLVAADPNPNVPGPTDIYQVGGQCPIGWDLDKTGTWTAMTIQFMTGENFNMIPLATVATVDATKTSTYSWPCPNVSPCSQIYFYQFSSPTNATDLLWTTRFTIKCANGSTTPPANPTESDGSAVPWGNGSIISNTTTPAPPPAVSASSTAAVNGTTAVATATPVTPPPHATTPASGSGTPGPAPAPAAPGGTGTPSAAGATSPSGAPSANAASASGAQSIMWGIVAFGLAALAL</sequence>
<name>A0A067N6S3_BOTB1</name>
<evidence type="ECO:0000259" key="4">
    <source>
        <dbReference type="Pfam" id="PF10342"/>
    </source>
</evidence>
<dbReference type="Pfam" id="PF10342">
    <property type="entry name" value="Kre9_KNH"/>
    <property type="match status" value="1"/>
</dbReference>
<feature type="compositionally biased region" description="Polar residues" evidence="2">
    <location>
        <begin position="123"/>
        <end position="135"/>
    </location>
</feature>
<dbReference type="STRING" id="930990.A0A067N6S3"/>
<proteinExistence type="predicted"/>
<dbReference type="InParanoid" id="A0A067N6S3"/>
<evidence type="ECO:0000313" key="5">
    <source>
        <dbReference type="EMBL" id="KDQ19471.1"/>
    </source>
</evidence>
<dbReference type="PANTHER" id="PTHR40633:SF1">
    <property type="entry name" value="GPI ANCHORED SERINE-THREONINE RICH PROTEIN (AFU_ORTHOLOGUE AFUA_1G03630)"/>
    <property type="match status" value="1"/>
</dbReference>
<feature type="signal peptide" evidence="3">
    <location>
        <begin position="1"/>
        <end position="20"/>
    </location>
</feature>
<dbReference type="InterPro" id="IPR018466">
    <property type="entry name" value="Kre9/Knh1-like_N"/>
</dbReference>
<dbReference type="InterPro" id="IPR052982">
    <property type="entry name" value="SRP1/TIP1-like"/>
</dbReference>